<organism evidence="6 7">
    <name type="scientific">Vittaforma corneae (strain ATCC 50505)</name>
    <name type="common">Microsporidian parasite</name>
    <name type="synonym">Nosema corneum</name>
    <dbReference type="NCBI Taxonomy" id="993615"/>
    <lineage>
        <taxon>Eukaryota</taxon>
        <taxon>Fungi</taxon>
        <taxon>Fungi incertae sedis</taxon>
        <taxon>Microsporidia</taxon>
        <taxon>Nosematidae</taxon>
        <taxon>Vittaforma</taxon>
    </lineage>
</organism>
<proteinExistence type="inferred from homology"/>
<evidence type="ECO:0000256" key="1">
    <source>
        <dbReference type="ARBA" id="ARBA00004123"/>
    </source>
</evidence>
<dbReference type="PANTHER" id="PTHR10015:SF206">
    <property type="entry name" value="HSF-TYPE DNA-BINDING DOMAIN-CONTAINING PROTEIN"/>
    <property type="match status" value="1"/>
</dbReference>
<dbReference type="Pfam" id="PF00447">
    <property type="entry name" value="HSF_DNA-bind"/>
    <property type="match status" value="1"/>
</dbReference>
<sequence length="252" mass="29827">MPYGKIKPFIKKLYDILGSAEFSEIIQWNSNDSFIIHDREKFCEEILRKFFKTSSFDSFTRQLNKYDFRKQRNQDIFWNNDFTKNNYDRLNKIVVKESYHTLRQIRDNGLGLSLFNCKVVKILTKIADMLENIAKNQKTTKKVPKILIFEDFDPSEMVEMLQCRGAKADVVFFYNDFEVKINSIEYDYLVIDSELFEIFNKISNVDSYRSKTKVICTSKFSPGKFSSDTMGNCIYKLLRKPYDGYQLCSLIK</sequence>
<dbReference type="GeneID" id="19882456"/>
<evidence type="ECO:0000313" key="6">
    <source>
        <dbReference type="EMBL" id="ELA41257.1"/>
    </source>
</evidence>
<evidence type="ECO:0000256" key="2">
    <source>
        <dbReference type="ARBA" id="ARBA00023125"/>
    </source>
</evidence>
<dbReference type="Gene3D" id="1.10.10.10">
    <property type="entry name" value="Winged helix-like DNA-binding domain superfamily/Winged helix DNA-binding domain"/>
    <property type="match status" value="1"/>
</dbReference>
<comment type="similarity">
    <text evidence="4">Belongs to the HSF family.</text>
</comment>
<keyword evidence="7" id="KW-1185">Reference proteome</keyword>
<dbReference type="STRING" id="993615.L2GLU1"/>
<keyword evidence="2" id="KW-0238">DNA-binding</keyword>
<evidence type="ECO:0000313" key="7">
    <source>
        <dbReference type="Proteomes" id="UP000011082"/>
    </source>
</evidence>
<dbReference type="Proteomes" id="UP000011082">
    <property type="component" value="Unassembled WGS sequence"/>
</dbReference>
<dbReference type="InterPro" id="IPR036390">
    <property type="entry name" value="WH_DNA-bd_sf"/>
</dbReference>
<reference evidence="7" key="1">
    <citation type="submission" date="2011-05" db="EMBL/GenBank/DDBJ databases">
        <title>The genome sequence of Vittaforma corneae strain ATCC 50505.</title>
        <authorList>
            <consortium name="The Broad Institute Genome Sequencing Platform"/>
            <person name="Cuomo C."/>
            <person name="Didier E."/>
            <person name="Bowers L."/>
            <person name="Young S.K."/>
            <person name="Zeng Q."/>
            <person name="Gargeya S."/>
            <person name="Fitzgerald M."/>
            <person name="Haas B."/>
            <person name="Abouelleil A."/>
            <person name="Alvarado L."/>
            <person name="Arachchi H.M."/>
            <person name="Berlin A."/>
            <person name="Chapman S.B."/>
            <person name="Gearin G."/>
            <person name="Goldberg J."/>
            <person name="Griggs A."/>
            <person name="Gujja S."/>
            <person name="Hansen M."/>
            <person name="Heiman D."/>
            <person name="Howarth C."/>
            <person name="Larimer J."/>
            <person name="Lui A."/>
            <person name="MacDonald P.J.P."/>
            <person name="McCowen C."/>
            <person name="Montmayeur A."/>
            <person name="Murphy C."/>
            <person name="Neiman D."/>
            <person name="Pearson M."/>
            <person name="Priest M."/>
            <person name="Roberts A."/>
            <person name="Saif S."/>
            <person name="Shea T."/>
            <person name="Sisk P."/>
            <person name="Stolte C."/>
            <person name="Sykes S."/>
            <person name="Wortman J."/>
            <person name="Nusbaum C."/>
            <person name="Birren B."/>
        </authorList>
    </citation>
    <scope>NUCLEOTIDE SEQUENCE [LARGE SCALE GENOMIC DNA]</scope>
    <source>
        <strain evidence="7">ATCC 50505</strain>
    </source>
</reference>
<dbReference type="OrthoDB" id="60033at2759"/>
<accession>L2GLU1</accession>
<gene>
    <name evidence="6" type="ORF">VICG_01746</name>
</gene>
<dbReference type="RefSeq" id="XP_007605191.1">
    <property type="nucleotide sequence ID" value="XM_007605129.1"/>
</dbReference>
<evidence type="ECO:0000259" key="5">
    <source>
        <dbReference type="SMART" id="SM00415"/>
    </source>
</evidence>
<dbReference type="GO" id="GO:0003700">
    <property type="term" value="F:DNA-binding transcription factor activity"/>
    <property type="evidence" value="ECO:0007669"/>
    <property type="project" value="InterPro"/>
</dbReference>
<dbReference type="InParanoid" id="L2GLU1"/>
<dbReference type="PANTHER" id="PTHR10015">
    <property type="entry name" value="HEAT SHOCK TRANSCRIPTION FACTOR"/>
    <property type="match status" value="1"/>
</dbReference>
<dbReference type="AlphaFoldDB" id="L2GLU1"/>
<dbReference type="VEuPathDB" id="MicrosporidiaDB:VICG_01746"/>
<dbReference type="SMART" id="SM00415">
    <property type="entry name" value="HSF"/>
    <property type="match status" value="1"/>
</dbReference>
<evidence type="ECO:0000256" key="4">
    <source>
        <dbReference type="RuleBase" id="RU004020"/>
    </source>
</evidence>
<keyword evidence="3" id="KW-0539">Nucleus</keyword>
<dbReference type="PRINTS" id="PR00056">
    <property type="entry name" value="HSFDOMAIN"/>
</dbReference>
<dbReference type="InterPro" id="IPR036388">
    <property type="entry name" value="WH-like_DNA-bd_sf"/>
</dbReference>
<dbReference type="HOGENOM" id="CLU_1103497_0_0_1"/>
<dbReference type="SUPFAM" id="SSF46785">
    <property type="entry name" value="Winged helix' DNA-binding domain"/>
    <property type="match status" value="1"/>
</dbReference>
<dbReference type="GO" id="GO:0043565">
    <property type="term" value="F:sequence-specific DNA binding"/>
    <property type="evidence" value="ECO:0007669"/>
    <property type="project" value="InterPro"/>
</dbReference>
<dbReference type="GO" id="GO:0005634">
    <property type="term" value="C:nucleus"/>
    <property type="evidence" value="ECO:0007669"/>
    <property type="project" value="UniProtKB-SubCell"/>
</dbReference>
<comment type="subcellular location">
    <subcellularLocation>
        <location evidence="1">Nucleus</location>
    </subcellularLocation>
</comment>
<dbReference type="InterPro" id="IPR000232">
    <property type="entry name" value="HSF_DNA-bd"/>
</dbReference>
<name>L2GLU1_VITCO</name>
<feature type="domain" description="HSF-type DNA-binding" evidence="5">
    <location>
        <begin position="5"/>
        <end position="96"/>
    </location>
</feature>
<evidence type="ECO:0000256" key="3">
    <source>
        <dbReference type="ARBA" id="ARBA00023242"/>
    </source>
</evidence>
<dbReference type="EMBL" id="JH370147">
    <property type="protein sequence ID" value="ELA41257.1"/>
    <property type="molecule type" value="Genomic_DNA"/>
</dbReference>
<protein>
    <recommendedName>
        <fullName evidence="5">HSF-type DNA-binding domain-containing protein</fullName>
    </recommendedName>
</protein>